<dbReference type="InterPro" id="IPR019542">
    <property type="entry name" value="Enhancer_polycomb-like_N"/>
</dbReference>
<feature type="domain" description="Enhancer of polycomb-like N-terminal" evidence="8">
    <location>
        <begin position="12"/>
        <end position="142"/>
    </location>
</feature>
<reference evidence="9 10" key="1">
    <citation type="journal article" date="2024" name="Nat. Commun.">
        <title>Phylogenomics reveals the evolutionary origins of lichenization in chlorophyte algae.</title>
        <authorList>
            <person name="Puginier C."/>
            <person name="Libourel C."/>
            <person name="Otte J."/>
            <person name="Skaloud P."/>
            <person name="Haon M."/>
            <person name="Grisel S."/>
            <person name="Petersen M."/>
            <person name="Berrin J.G."/>
            <person name="Delaux P.M."/>
            <person name="Dal Grande F."/>
            <person name="Keller J."/>
        </authorList>
    </citation>
    <scope>NUCLEOTIDE SEQUENCE [LARGE SCALE GENOMIC DNA]</scope>
    <source>
        <strain evidence="9 10">SAG 2043</strain>
    </source>
</reference>
<organism evidence="9 10">
    <name type="scientific">[Myrmecia] bisecta</name>
    <dbReference type="NCBI Taxonomy" id="41462"/>
    <lineage>
        <taxon>Eukaryota</taxon>
        <taxon>Viridiplantae</taxon>
        <taxon>Chlorophyta</taxon>
        <taxon>core chlorophytes</taxon>
        <taxon>Trebouxiophyceae</taxon>
        <taxon>Trebouxiales</taxon>
        <taxon>Trebouxiaceae</taxon>
        <taxon>Myrmecia</taxon>
    </lineage>
</organism>
<accession>A0AAW1PUI3</accession>
<keyword evidence="5 6" id="KW-0539">Nucleus</keyword>
<dbReference type="GO" id="GO:0006357">
    <property type="term" value="P:regulation of transcription by RNA polymerase II"/>
    <property type="evidence" value="ECO:0007669"/>
    <property type="project" value="InterPro"/>
</dbReference>
<dbReference type="EMBL" id="JALJOR010000005">
    <property type="protein sequence ID" value="KAK9817316.1"/>
    <property type="molecule type" value="Genomic_DNA"/>
</dbReference>
<keyword evidence="3 6" id="KW-0805">Transcription regulation</keyword>
<evidence type="ECO:0000256" key="6">
    <source>
        <dbReference type="RuleBase" id="RU361124"/>
    </source>
</evidence>
<evidence type="ECO:0000259" key="8">
    <source>
        <dbReference type="Pfam" id="PF10513"/>
    </source>
</evidence>
<keyword evidence="4 6" id="KW-0804">Transcription</keyword>
<feature type="region of interest" description="Disordered" evidence="7">
    <location>
        <begin position="439"/>
        <end position="569"/>
    </location>
</feature>
<evidence type="ECO:0000256" key="7">
    <source>
        <dbReference type="SAM" id="MobiDB-lite"/>
    </source>
</evidence>
<feature type="compositionally biased region" description="Polar residues" evidence="7">
    <location>
        <begin position="557"/>
        <end position="569"/>
    </location>
</feature>
<proteinExistence type="inferred from homology"/>
<dbReference type="InterPro" id="IPR024943">
    <property type="entry name" value="Enhancer_polycomb"/>
</dbReference>
<evidence type="ECO:0000313" key="9">
    <source>
        <dbReference type="EMBL" id="KAK9817316.1"/>
    </source>
</evidence>
<evidence type="ECO:0000256" key="2">
    <source>
        <dbReference type="ARBA" id="ARBA00008035"/>
    </source>
</evidence>
<gene>
    <name evidence="9" type="ORF">WJX72_012553</name>
</gene>
<dbReference type="GO" id="GO:0035267">
    <property type="term" value="C:NuA4 histone acetyltransferase complex"/>
    <property type="evidence" value="ECO:0007669"/>
    <property type="project" value="InterPro"/>
</dbReference>
<keyword evidence="10" id="KW-1185">Reference proteome</keyword>
<evidence type="ECO:0000256" key="1">
    <source>
        <dbReference type="ARBA" id="ARBA00004123"/>
    </source>
</evidence>
<evidence type="ECO:0000313" key="10">
    <source>
        <dbReference type="Proteomes" id="UP001489004"/>
    </source>
</evidence>
<dbReference type="AlphaFoldDB" id="A0AAW1PUI3"/>
<name>A0AAW1PUI3_9CHLO</name>
<dbReference type="GO" id="GO:0005634">
    <property type="term" value="C:nucleus"/>
    <property type="evidence" value="ECO:0007669"/>
    <property type="project" value="UniProtKB-SubCell"/>
</dbReference>
<feature type="compositionally biased region" description="Basic residues" evidence="7">
    <location>
        <begin position="229"/>
        <end position="246"/>
    </location>
</feature>
<comment type="subcellular location">
    <subcellularLocation>
        <location evidence="1 6">Nucleus</location>
    </subcellularLocation>
</comment>
<evidence type="ECO:0000256" key="4">
    <source>
        <dbReference type="ARBA" id="ARBA00023163"/>
    </source>
</evidence>
<feature type="region of interest" description="Disordered" evidence="7">
    <location>
        <begin position="343"/>
        <end position="373"/>
    </location>
</feature>
<evidence type="ECO:0000256" key="3">
    <source>
        <dbReference type="ARBA" id="ARBA00023015"/>
    </source>
</evidence>
<sequence length="569" mass="63014">MTTRLGFRPRPLDINKQLPIVRDLQELDSNDAASARDITHSHQALDSNNEEAKMVQSTQAKGGREIPTPEVRHVPTYNRDYLPLFREKNTYIRGRGGIGYRDDTWVEYDLDPEDEQWLNDFNRGQERLPPQRLELLLWRLETANADATDRALTAAGAQASEKMSTAAAATIDHMTRDDALELMDHTWPLRASVRGMLYDYWRQKRLKLGKPLLRRLQAPTSSSDNNPHKVFRPRERIHRPQTRRRRENNEDSLEKMKAIRANLMKSQELLEWLARREKKKRDLVYVEVDMQQLQIKLKHEPRHLHDGIEADYTAAAKAKTRKPIDFEGPPRNSSASAAELAIEATKKQKKRRRDGRKAQANAISQLPPPPLPSQADLLFTCTPDIGRMSLQNGAISLPSTSGSRRLQARVGRGGRLIFDRCDPFTHEPYVVDAPAEEPAPPEMWEVHNPYGSPSKAAGEAARARGGADGQTGSGQPSPARLKAPPVANGNVLAATPPAQPALAPAKKLAAQAKVESKPAPTSSNPLKRGPGRPPKAGTKAGTPGVVNIAANGAAQPPRSNLGPTPMDTS</sequence>
<dbReference type="Pfam" id="PF10513">
    <property type="entry name" value="EPL1"/>
    <property type="match status" value="1"/>
</dbReference>
<dbReference type="Proteomes" id="UP001489004">
    <property type="component" value="Unassembled WGS sequence"/>
</dbReference>
<evidence type="ECO:0000256" key="5">
    <source>
        <dbReference type="ARBA" id="ARBA00023242"/>
    </source>
</evidence>
<comment type="similarity">
    <text evidence="2 6">Belongs to the enhancer of polycomb family.</text>
</comment>
<feature type="region of interest" description="Disordered" evidence="7">
    <location>
        <begin position="216"/>
        <end position="253"/>
    </location>
</feature>
<feature type="compositionally biased region" description="Low complexity" evidence="7">
    <location>
        <begin position="492"/>
        <end position="513"/>
    </location>
</feature>
<protein>
    <recommendedName>
        <fullName evidence="6">Enhancer of polycomb-like protein</fullName>
    </recommendedName>
</protein>
<comment type="caution">
    <text evidence="9">The sequence shown here is derived from an EMBL/GenBank/DDBJ whole genome shotgun (WGS) entry which is preliminary data.</text>
</comment>
<dbReference type="PANTHER" id="PTHR14898">
    <property type="entry name" value="ENHANCER OF POLYCOMB"/>
    <property type="match status" value="1"/>
</dbReference>